<name>A0A7W7SVP7_9ACTN</name>
<dbReference type="CDD" id="cd00093">
    <property type="entry name" value="HTH_XRE"/>
    <property type="match status" value="1"/>
</dbReference>
<gene>
    <name evidence="2" type="ORF">FHR38_004228</name>
</gene>
<evidence type="ECO:0000313" key="3">
    <source>
        <dbReference type="Proteomes" id="UP000578819"/>
    </source>
</evidence>
<reference evidence="2 3" key="1">
    <citation type="submission" date="2020-08" db="EMBL/GenBank/DDBJ databases">
        <title>Sequencing the genomes of 1000 actinobacteria strains.</title>
        <authorList>
            <person name="Klenk H.-P."/>
        </authorList>
    </citation>
    <scope>NUCLEOTIDE SEQUENCE [LARGE SCALE GENOMIC DNA]</scope>
    <source>
        <strain evidence="2 3">DSM 45886</strain>
    </source>
</reference>
<organism evidence="2 3">
    <name type="scientific">Micromonospora polyrhachis</name>
    <dbReference type="NCBI Taxonomy" id="1282883"/>
    <lineage>
        <taxon>Bacteria</taxon>
        <taxon>Bacillati</taxon>
        <taxon>Actinomycetota</taxon>
        <taxon>Actinomycetes</taxon>
        <taxon>Micromonosporales</taxon>
        <taxon>Micromonosporaceae</taxon>
        <taxon>Micromonospora</taxon>
    </lineage>
</organism>
<proteinExistence type="predicted"/>
<dbReference type="InterPro" id="IPR001387">
    <property type="entry name" value="Cro/C1-type_HTH"/>
</dbReference>
<accession>A0A7W7SVP7</accession>
<keyword evidence="3" id="KW-1185">Reference proteome</keyword>
<sequence>MTQEAFGRKAGFSASHVSAVESGTRALTMSFVRGADRALETGGFYERLVTRFGAPSWFRPWLDAERAAIQLCCFHPNLIPGLLQTADYARAVLRLAPRLTDDEVDERVATRLERQGILTQGHPPQLVAVVNETAIRQAGEGCAKVMPEQLLHLHRCAERPNISVHVVPSSAGLHAGLSGPLLLARMADNSWAGHLENQLGGTGADRPEDLDTLLERWESIRNEALPSRQSLALIEEVANSWI</sequence>
<dbReference type="Pfam" id="PF19054">
    <property type="entry name" value="DUF5753"/>
    <property type="match status" value="1"/>
</dbReference>
<dbReference type="AlphaFoldDB" id="A0A7W7SVP7"/>
<protein>
    <submittedName>
        <fullName evidence="2">Transcriptional regulator with XRE-family HTH domain</fullName>
    </submittedName>
</protein>
<evidence type="ECO:0000259" key="1">
    <source>
        <dbReference type="Pfam" id="PF19054"/>
    </source>
</evidence>
<dbReference type="Proteomes" id="UP000578819">
    <property type="component" value="Unassembled WGS sequence"/>
</dbReference>
<dbReference type="InterPro" id="IPR043917">
    <property type="entry name" value="DUF5753"/>
</dbReference>
<dbReference type="EMBL" id="JACHJW010000001">
    <property type="protein sequence ID" value="MBB4960495.1"/>
    <property type="molecule type" value="Genomic_DNA"/>
</dbReference>
<feature type="domain" description="DUF5753" evidence="1">
    <location>
        <begin position="60"/>
        <end position="236"/>
    </location>
</feature>
<comment type="caution">
    <text evidence="2">The sequence shown here is derived from an EMBL/GenBank/DDBJ whole genome shotgun (WGS) entry which is preliminary data.</text>
</comment>
<evidence type="ECO:0000313" key="2">
    <source>
        <dbReference type="EMBL" id="MBB4960495.1"/>
    </source>
</evidence>